<dbReference type="AlphaFoldDB" id="A0A6J7JMC7"/>
<dbReference type="PANTHER" id="PTHR43330:SF27">
    <property type="entry name" value="METHIONINE AMINOPEPTIDASE"/>
    <property type="match status" value="1"/>
</dbReference>
<dbReference type="NCBIfam" id="TIGR00500">
    <property type="entry name" value="met_pdase_I"/>
    <property type="match status" value="1"/>
</dbReference>
<dbReference type="GO" id="GO:0070006">
    <property type="term" value="F:metalloaminopeptidase activity"/>
    <property type="evidence" value="ECO:0007669"/>
    <property type="project" value="InterPro"/>
</dbReference>
<proteinExistence type="inferred from homology"/>
<accession>A0A6J7JMC7</accession>
<keyword evidence="4" id="KW-0378">Hydrolase</keyword>
<dbReference type="Pfam" id="PF00557">
    <property type="entry name" value="Peptidase_M24"/>
    <property type="match status" value="1"/>
</dbReference>
<evidence type="ECO:0000256" key="4">
    <source>
        <dbReference type="ARBA" id="ARBA00022801"/>
    </source>
</evidence>
<evidence type="ECO:0000256" key="2">
    <source>
        <dbReference type="ARBA" id="ARBA00022670"/>
    </source>
</evidence>
<dbReference type="GO" id="GO:0046872">
    <property type="term" value="F:metal ion binding"/>
    <property type="evidence" value="ECO:0007669"/>
    <property type="project" value="UniProtKB-KW"/>
</dbReference>
<evidence type="ECO:0000313" key="6">
    <source>
        <dbReference type="EMBL" id="CAB4943791.1"/>
    </source>
</evidence>
<dbReference type="CDD" id="cd01086">
    <property type="entry name" value="MetAP1"/>
    <property type="match status" value="1"/>
</dbReference>
<dbReference type="GO" id="GO:0005829">
    <property type="term" value="C:cytosol"/>
    <property type="evidence" value="ECO:0007669"/>
    <property type="project" value="TreeGrafter"/>
</dbReference>
<keyword evidence="1" id="KW-0031">Aminopeptidase</keyword>
<dbReference type="PANTHER" id="PTHR43330">
    <property type="entry name" value="METHIONINE AMINOPEPTIDASE"/>
    <property type="match status" value="1"/>
</dbReference>
<dbReference type="InterPro" id="IPR036005">
    <property type="entry name" value="Creatinase/aminopeptidase-like"/>
</dbReference>
<dbReference type="InterPro" id="IPR002467">
    <property type="entry name" value="Pept_M24A_MAP1"/>
</dbReference>
<feature type="domain" description="Peptidase M24" evidence="5">
    <location>
        <begin position="24"/>
        <end position="252"/>
    </location>
</feature>
<evidence type="ECO:0000259" key="5">
    <source>
        <dbReference type="Pfam" id="PF00557"/>
    </source>
</evidence>
<evidence type="ECO:0000256" key="1">
    <source>
        <dbReference type="ARBA" id="ARBA00022438"/>
    </source>
</evidence>
<dbReference type="PRINTS" id="PR00599">
    <property type="entry name" value="MAPEPTIDASE"/>
</dbReference>
<evidence type="ECO:0000256" key="3">
    <source>
        <dbReference type="ARBA" id="ARBA00022723"/>
    </source>
</evidence>
<dbReference type="InterPro" id="IPR001714">
    <property type="entry name" value="Pept_M24_MAP"/>
</dbReference>
<protein>
    <submittedName>
        <fullName evidence="6">Unannotated protein</fullName>
    </submittedName>
</protein>
<dbReference type="GO" id="GO:0006508">
    <property type="term" value="P:proteolysis"/>
    <property type="evidence" value="ECO:0007669"/>
    <property type="project" value="UniProtKB-KW"/>
</dbReference>
<keyword evidence="2" id="KW-0645">Protease</keyword>
<dbReference type="Gene3D" id="3.90.230.10">
    <property type="entry name" value="Creatinase/methionine aminopeptidase superfamily"/>
    <property type="match status" value="1"/>
</dbReference>
<keyword evidence="3" id="KW-0479">Metal-binding</keyword>
<name>A0A6J7JMC7_9ZZZZ</name>
<sequence length="261" mass="27737">MQSNLVLKPLTELYTRKTTAQIAIMRRAGKVVAEMHEACSMAARPGATTLEIDAVARGVLERRNALSNFLGYHGFPAVICASPNEVIVHGIPDGRVLHEGDILSIDCGAIIEGWHADAAITIPIGAIDEESQRLIDVTRSSLEAAIAAMKVGASLGRIGGAVEDLVEAAGFSVVREYVGHGIGRAMHEDPEVPNFRNGSGHKLRLKPGIVLAIEPMVNTGSDETQVLDDGWTVVTVDGGRSAHFEHTIALTDNGPEVLTLL</sequence>
<dbReference type="HAMAP" id="MF_01974">
    <property type="entry name" value="MetAP_1"/>
    <property type="match status" value="1"/>
</dbReference>
<organism evidence="6">
    <name type="scientific">freshwater metagenome</name>
    <dbReference type="NCBI Taxonomy" id="449393"/>
    <lineage>
        <taxon>unclassified sequences</taxon>
        <taxon>metagenomes</taxon>
        <taxon>ecological metagenomes</taxon>
    </lineage>
</organism>
<reference evidence="6" key="1">
    <citation type="submission" date="2020-05" db="EMBL/GenBank/DDBJ databases">
        <authorList>
            <person name="Chiriac C."/>
            <person name="Salcher M."/>
            <person name="Ghai R."/>
            <person name="Kavagutti S V."/>
        </authorList>
    </citation>
    <scope>NUCLEOTIDE SEQUENCE</scope>
</reference>
<dbReference type="SUPFAM" id="SSF55920">
    <property type="entry name" value="Creatinase/aminopeptidase"/>
    <property type="match status" value="1"/>
</dbReference>
<dbReference type="PROSITE" id="PS00680">
    <property type="entry name" value="MAP_1"/>
    <property type="match status" value="1"/>
</dbReference>
<dbReference type="InterPro" id="IPR000994">
    <property type="entry name" value="Pept_M24"/>
</dbReference>
<gene>
    <name evidence="6" type="ORF">UFOPK3789_00241</name>
</gene>
<dbReference type="EMBL" id="CAFBNL010000007">
    <property type="protein sequence ID" value="CAB4943791.1"/>
    <property type="molecule type" value="Genomic_DNA"/>
</dbReference>